<feature type="region of interest" description="Disordered" evidence="1">
    <location>
        <begin position="321"/>
        <end position="343"/>
    </location>
</feature>
<feature type="compositionally biased region" description="Basic and acidic residues" evidence="1">
    <location>
        <begin position="300"/>
        <end position="309"/>
    </location>
</feature>
<reference evidence="2" key="1">
    <citation type="journal article" date="2021" name="J. Hered.">
        <title>Genome Assembly of Salicaceae Populus deltoides (Eastern Cottonwood) I-69 Based on Nanopore Sequencing and Hi-C Technologies.</title>
        <authorList>
            <person name="Bai S."/>
            <person name="Wu H."/>
            <person name="Zhang J."/>
            <person name="Pan Z."/>
            <person name="Zhao W."/>
            <person name="Li Z."/>
            <person name="Tong C."/>
        </authorList>
    </citation>
    <scope>NUCLEOTIDE SEQUENCE</scope>
    <source>
        <tissue evidence="2">Leaf</tissue>
    </source>
</reference>
<feature type="compositionally biased region" description="Polar residues" evidence="1">
    <location>
        <begin position="190"/>
        <end position="200"/>
    </location>
</feature>
<feature type="region of interest" description="Disordered" evidence="1">
    <location>
        <begin position="1"/>
        <end position="25"/>
    </location>
</feature>
<name>A0A8T2WJQ9_POPDE</name>
<dbReference type="EMBL" id="JACEGQ020000019">
    <property type="protein sequence ID" value="KAH8481166.1"/>
    <property type="molecule type" value="Genomic_DNA"/>
</dbReference>
<organism evidence="2 3">
    <name type="scientific">Populus deltoides</name>
    <name type="common">Eastern poplar</name>
    <name type="synonym">Eastern cottonwood</name>
    <dbReference type="NCBI Taxonomy" id="3696"/>
    <lineage>
        <taxon>Eukaryota</taxon>
        <taxon>Viridiplantae</taxon>
        <taxon>Streptophyta</taxon>
        <taxon>Embryophyta</taxon>
        <taxon>Tracheophyta</taxon>
        <taxon>Spermatophyta</taxon>
        <taxon>Magnoliopsida</taxon>
        <taxon>eudicotyledons</taxon>
        <taxon>Gunneridae</taxon>
        <taxon>Pentapetalae</taxon>
        <taxon>rosids</taxon>
        <taxon>fabids</taxon>
        <taxon>Malpighiales</taxon>
        <taxon>Salicaceae</taxon>
        <taxon>Saliceae</taxon>
        <taxon>Populus</taxon>
    </lineage>
</organism>
<comment type="caution">
    <text evidence="2">The sequence shown here is derived from an EMBL/GenBank/DDBJ whole genome shotgun (WGS) entry which is preliminary data.</text>
</comment>
<feature type="region of interest" description="Disordered" evidence="1">
    <location>
        <begin position="76"/>
        <end position="108"/>
    </location>
</feature>
<dbReference type="AlphaFoldDB" id="A0A8T2WJQ9"/>
<feature type="compositionally biased region" description="Polar residues" evidence="1">
    <location>
        <begin position="76"/>
        <end position="104"/>
    </location>
</feature>
<protein>
    <submittedName>
        <fullName evidence="2">Uncharacterized protein</fullName>
    </submittedName>
</protein>
<feature type="region of interest" description="Disordered" evidence="1">
    <location>
        <begin position="254"/>
        <end position="309"/>
    </location>
</feature>
<keyword evidence="3" id="KW-1185">Reference proteome</keyword>
<proteinExistence type="predicted"/>
<evidence type="ECO:0000256" key="1">
    <source>
        <dbReference type="SAM" id="MobiDB-lite"/>
    </source>
</evidence>
<evidence type="ECO:0000313" key="2">
    <source>
        <dbReference type="EMBL" id="KAH8481166.1"/>
    </source>
</evidence>
<feature type="non-terminal residue" evidence="2">
    <location>
        <position position="1"/>
    </location>
</feature>
<dbReference type="Proteomes" id="UP000807159">
    <property type="component" value="Chromosome 19"/>
</dbReference>
<evidence type="ECO:0000313" key="3">
    <source>
        <dbReference type="Proteomes" id="UP000807159"/>
    </source>
</evidence>
<accession>A0A8T2WJQ9</accession>
<feature type="compositionally biased region" description="Basic and acidic residues" evidence="1">
    <location>
        <begin position="333"/>
        <end position="343"/>
    </location>
</feature>
<feature type="region of interest" description="Disordered" evidence="1">
    <location>
        <begin position="186"/>
        <end position="237"/>
    </location>
</feature>
<feature type="compositionally biased region" description="Low complexity" evidence="1">
    <location>
        <begin position="206"/>
        <end position="234"/>
    </location>
</feature>
<sequence>WFLQMGGGNFETSEKYKKKTNPKPNPISLQTAAPPAGFEFCSPSLLLLKPRQPTPSPCFFSLIFFPSAAGSTHFSSTTAHTPDILSSPSRHKPQLSTTHTSTASFFPCTRGHPLSIQPTTHRQTGLHRSQDTAAPFFPHLHRPAFQRQPTDRSIGLQLATRHSCSSVNTKPLPHRNQLLIFPRSRHLHQQRSQPNGRQQRSPPPASAAASPTPANDSLSLSSGSSSSKTSSSGSFCPQPTDRYFHPFAVSAPPDLSSLRPTGQLLPLSTVAPTETQPPDLPPEEERRQKNQTGRKRENRKRADLKRGGRTETLLAFFSSFAGDGGCHRRRGRDRSGRRTREQI</sequence>
<gene>
    <name evidence="2" type="ORF">H0E87_031206</name>
</gene>